<evidence type="ECO:0000313" key="1">
    <source>
        <dbReference type="EMBL" id="KAE8297846.1"/>
    </source>
</evidence>
<reference evidence="1 2" key="1">
    <citation type="submission" date="2019-07" db="EMBL/GenBank/DDBJ databases">
        <title>Chromosome genome assembly for large yellow croaker.</title>
        <authorList>
            <person name="Xiao S."/>
        </authorList>
    </citation>
    <scope>NUCLEOTIDE SEQUENCE [LARGE SCALE GENOMIC DNA]</scope>
    <source>
        <strain evidence="1">JMULYC20181020</strain>
        <tissue evidence="1">Muscle</tissue>
    </source>
</reference>
<protein>
    <recommendedName>
        <fullName evidence="3">LINE-1 type transposase domain-containing protein 1</fullName>
    </recommendedName>
</protein>
<proteinExistence type="predicted"/>
<organism evidence="1 2">
    <name type="scientific">Larimichthys crocea</name>
    <name type="common">Large yellow croaker</name>
    <name type="synonym">Pseudosciaena crocea</name>
    <dbReference type="NCBI Taxonomy" id="215358"/>
    <lineage>
        <taxon>Eukaryota</taxon>
        <taxon>Metazoa</taxon>
        <taxon>Chordata</taxon>
        <taxon>Craniata</taxon>
        <taxon>Vertebrata</taxon>
        <taxon>Euteleostomi</taxon>
        <taxon>Actinopterygii</taxon>
        <taxon>Neopterygii</taxon>
        <taxon>Teleostei</taxon>
        <taxon>Neoteleostei</taxon>
        <taxon>Acanthomorphata</taxon>
        <taxon>Eupercaria</taxon>
        <taxon>Sciaenidae</taxon>
        <taxon>Larimichthys</taxon>
    </lineage>
</organism>
<dbReference type="PANTHER" id="PTHR11505">
    <property type="entry name" value="L1 TRANSPOSABLE ELEMENT-RELATED"/>
    <property type="match status" value="1"/>
</dbReference>
<name>A0A6G0J2Y2_LARCR</name>
<dbReference type="AlphaFoldDB" id="A0A6G0J2Y2"/>
<dbReference type="Gene3D" id="3.30.70.1820">
    <property type="entry name" value="L1 transposable element, RRM domain"/>
    <property type="match status" value="1"/>
</dbReference>
<dbReference type="InterPro" id="IPR004244">
    <property type="entry name" value="Transposase_22"/>
</dbReference>
<evidence type="ECO:0008006" key="3">
    <source>
        <dbReference type="Google" id="ProtNLM"/>
    </source>
</evidence>
<dbReference type="EMBL" id="REGW02000003">
    <property type="protein sequence ID" value="KAE8297846.1"/>
    <property type="molecule type" value="Genomic_DNA"/>
</dbReference>
<gene>
    <name evidence="1" type="ORF">D5F01_LYC02318</name>
</gene>
<evidence type="ECO:0000313" key="2">
    <source>
        <dbReference type="Proteomes" id="UP000424527"/>
    </source>
</evidence>
<accession>A0A6G0J2Y2</accession>
<dbReference type="Proteomes" id="UP000424527">
    <property type="component" value="Unassembled WGS sequence"/>
</dbReference>
<keyword evidence="2" id="KW-1185">Reference proteome</keyword>
<comment type="caution">
    <text evidence="1">The sequence shown here is derived from an EMBL/GenBank/DDBJ whole genome shotgun (WGS) entry which is preliminary data.</text>
</comment>
<sequence>MAAIANLWEEHRWALSANFKAAISALETKLDHVHTTVSDHAQKITSLEANATLQDERLLALEASCATLTESNAKLLAKESRSRRNNIRVVGVPESVEGPRPTAFFAELLVEVFGEGILDSPPECDRAHRTLAEKLKPGLVAVMKDGERKRFSSVAEDKHFITSTHTEEI</sequence>